<organism evidence="2 3">
    <name type="scientific">Clostridium botulinum D str. 1873</name>
    <dbReference type="NCBI Taxonomy" id="592027"/>
    <lineage>
        <taxon>Bacteria</taxon>
        <taxon>Bacillati</taxon>
        <taxon>Bacillota</taxon>
        <taxon>Clostridia</taxon>
        <taxon>Eubacteriales</taxon>
        <taxon>Clostridiaceae</taxon>
        <taxon>Clostridium</taxon>
    </lineage>
</organism>
<sequence>MKKHYSSSIHFLGIFLIALSSMMTRSCGYLLWGEPDVPKSMLK</sequence>
<feature type="transmembrane region" description="Helical" evidence="1">
    <location>
        <begin position="12"/>
        <end position="32"/>
    </location>
</feature>
<geneLocation type="plasmid" evidence="2 3">
    <name>pCLG1</name>
</geneLocation>
<keyword evidence="1" id="KW-0472">Membrane</keyword>
<dbReference type="RefSeq" id="WP_012775948.1">
    <property type="nucleotide sequence ID" value="NC_012946.1"/>
</dbReference>
<evidence type="ECO:0000313" key="2">
    <source>
        <dbReference type="EMBL" id="ACT33613.1"/>
    </source>
</evidence>
<proteinExistence type="predicted"/>
<protein>
    <recommendedName>
        <fullName evidence="4">Cyclic lactone autoinducer peptide</fullName>
    </recommendedName>
</protein>
<dbReference type="EMBL" id="CP001659">
    <property type="protein sequence ID" value="ACT33613.1"/>
    <property type="molecule type" value="Genomic_DNA"/>
</dbReference>
<accession>A0A9N7G353</accession>
<evidence type="ECO:0000313" key="3">
    <source>
        <dbReference type="Proteomes" id="UP000006160"/>
    </source>
</evidence>
<name>A0A9N7G353_CLOBO</name>
<evidence type="ECO:0000256" key="1">
    <source>
        <dbReference type="SAM" id="Phobius"/>
    </source>
</evidence>
<dbReference type="AlphaFoldDB" id="A0A9N7G353"/>
<keyword evidence="1" id="KW-1133">Transmembrane helix</keyword>
<dbReference type="Proteomes" id="UP000006160">
    <property type="component" value="Plasmid pCLG1"/>
</dbReference>
<gene>
    <name evidence="2" type="ORF">CLG_0074</name>
</gene>
<keyword evidence="1" id="KW-0812">Transmembrane</keyword>
<dbReference type="GeneID" id="66320104"/>
<reference evidence="2 3" key="1">
    <citation type="submission" date="2009-06" db="EMBL/GenBank/DDBJ databases">
        <authorList>
            <person name="Shrivastava S."/>
            <person name="Brinkac L.B."/>
            <person name="Brown J.L."/>
            <person name="Bruce D.B."/>
            <person name="Detter C."/>
            <person name="Green L.D."/>
            <person name="Munk C.A."/>
            <person name="Rogers Y.C."/>
            <person name="Tapia R."/>
            <person name="Saunders E.S."/>
            <person name="Sims D.R."/>
            <person name="Smith L.A."/>
            <person name="Smith T.J."/>
            <person name="Sutton G."/>
            <person name="Brettin T."/>
        </authorList>
    </citation>
    <scope>NUCLEOTIDE SEQUENCE [LARGE SCALE GENOMIC DNA]</scope>
    <source>
        <strain evidence="3">D str. 1873</strain>
        <plasmid evidence="2 3">pCLG1</plasmid>
    </source>
</reference>
<keyword evidence="2" id="KW-0614">Plasmid</keyword>
<evidence type="ECO:0008006" key="4">
    <source>
        <dbReference type="Google" id="ProtNLM"/>
    </source>
</evidence>